<dbReference type="SUPFAM" id="SSF57756">
    <property type="entry name" value="Retrovirus zinc finger-like domains"/>
    <property type="match status" value="1"/>
</dbReference>
<gene>
    <name evidence="1" type="ORF">Tci_903436</name>
</gene>
<dbReference type="AlphaFoldDB" id="A0A699V8Q2"/>
<evidence type="ECO:0008006" key="2">
    <source>
        <dbReference type="Google" id="ProtNLM"/>
    </source>
</evidence>
<reference evidence="1" key="1">
    <citation type="journal article" date="2019" name="Sci. Rep.">
        <title>Draft genome of Tanacetum cinerariifolium, the natural source of mosquito coil.</title>
        <authorList>
            <person name="Yamashiro T."/>
            <person name="Shiraishi A."/>
            <person name="Satake H."/>
            <person name="Nakayama K."/>
        </authorList>
    </citation>
    <scope>NUCLEOTIDE SEQUENCE</scope>
</reference>
<sequence length="88" mass="10196">RVPRTSANWGHMPTVQCYNYNEKCHYARECLKPKVQDSNYSKQQMLLAKQDEAGILLVEEHNDFLLADIPEDEDLQELNASCIMLARI</sequence>
<dbReference type="EMBL" id="BKCJ011414373">
    <property type="protein sequence ID" value="GFD31467.1"/>
    <property type="molecule type" value="Genomic_DNA"/>
</dbReference>
<evidence type="ECO:0000313" key="1">
    <source>
        <dbReference type="EMBL" id="GFD31467.1"/>
    </source>
</evidence>
<proteinExistence type="predicted"/>
<organism evidence="1">
    <name type="scientific">Tanacetum cinerariifolium</name>
    <name type="common">Dalmatian daisy</name>
    <name type="synonym">Chrysanthemum cinerariifolium</name>
    <dbReference type="NCBI Taxonomy" id="118510"/>
    <lineage>
        <taxon>Eukaryota</taxon>
        <taxon>Viridiplantae</taxon>
        <taxon>Streptophyta</taxon>
        <taxon>Embryophyta</taxon>
        <taxon>Tracheophyta</taxon>
        <taxon>Spermatophyta</taxon>
        <taxon>Magnoliopsida</taxon>
        <taxon>eudicotyledons</taxon>
        <taxon>Gunneridae</taxon>
        <taxon>Pentapetalae</taxon>
        <taxon>asterids</taxon>
        <taxon>campanulids</taxon>
        <taxon>Asterales</taxon>
        <taxon>Asteraceae</taxon>
        <taxon>Asteroideae</taxon>
        <taxon>Anthemideae</taxon>
        <taxon>Anthemidinae</taxon>
        <taxon>Tanacetum</taxon>
    </lineage>
</organism>
<dbReference type="GO" id="GO:0008270">
    <property type="term" value="F:zinc ion binding"/>
    <property type="evidence" value="ECO:0007669"/>
    <property type="project" value="InterPro"/>
</dbReference>
<feature type="non-terminal residue" evidence="1">
    <location>
        <position position="1"/>
    </location>
</feature>
<name>A0A699V8Q2_TANCI</name>
<dbReference type="GO" id="GO:0003676">
    <property type="term" value="F:nucleic acid binding"/>
    <property type="evidence" value="ECO:0007669"/>
    <property type="project" value="InterPro"/>
</dbReference>
<accession>A0A699V8Q2</accession>
<comment type="caution">
    <text evidence="1">The sequence shown here is derived from an EMBL/GenBank/DDBJ whole genome shotgun (WGS) entry which is preliminary data.</text>
</comment>
<dbReference type="Gene3D" id="4.10.60.10">
    <property type="entry name" value="Zinc finger, CCHC-type"/>
    <property type="match status" value="1"/>
</dbReference>
<dbReference type="InterPro" id="IPR036875">
    <property type="entry name" value="Znf_CCHC_sf"/>
</dbReference>
<protein>
    <recommendedName>
        <fullName evidence="2">Gag-Pol polyprotein</fullName>
    </recommendedName>
</protein>